<evidence type="ECO:0000256" key="3">
    <source>
        <dbReference type="SAM" id="MobiDB-lite"/>
    </source>
</evidence>
<dbReference type="AlphaFoldDB" id="A0A7S3UHR9"/>
<evidence type="ECO:0000256" key="1">
    <source>
        <dbReference type="ARBA" id="ARBA00004123"/>
    </source>
</evidence>
<name>A0A7S3UHR9_9CHLO</name>
<organism evidence="5">
    <name type="scientific">Picocystis salinarum</name>
    <dbReference type="NCBI Taxonomy" id="88271"/>
    <lineage>
        <taxon>Eukaryota</taxon>
        <taxon>Viridiplantae</taxon>
        <taxon>Chlorophyta</taxon>
        <taxon>Picocystophyceae</taxon>
        <taxon>Picocystales</taxon>
        <taxon>Picocystaceae</taxon>
        <taxon>Picocystis</taxon>
    </lineage>
</organism>
<evidence type="ECO:0000256" key="2">
    <source>
        <dbReference type="ARBA" id="ARBA00023242"/>
    </source>
</evidence>
<sequence>MTSHASHSGSYLNQSQLDGSRPLGMQPSTSNGGGRYHRPPNQGQIVCGGCRTLLLHPQGAQNVCCALCSHVTPVQSATDMAQLVCGHCRTLLMYLRGATNVQCSVCHTLNYVGIQNHPLAHVNCGGCQTMLAYSYGAHSVKCSICNYITPVGSGNNTQAQAQPNQQQQHGHPAPQTVLVENPPTLDEEGRLLSNNMAVGVSEGNG</sequence>
<evidence type="ECO:0000259" key="4">
    <source>
        <dbReference type="Pfam" id="PF06943"/>
    </source>
</evidence>
<proteinExistence type="predicted"/>
<feature type="region of interest" description="Disordered" evidence="3">
    <location>
        <begin position="156"/>
        <end position="177"/>
    </location>
</feature>
<comment type="subcellular location">
    <subcellularLocation>
        <location evidence="1">Nucleus</location>
    </subcellularLocation>
</comment>
<dbReference type="PANTHER" id="PTHR31747">
    <property type="entry name" value="PROTEIN LSD1"/>
    <property type="match status" value="1"/>
</dbReference>
<feature type="domain" description="Zinc finger LSD1-type" evidence="4">
    <location>
        <begin position="124"/>
        <end position="148"/>
    </location>
</feature>
<dbReference type="PANTHER" id="PTHR31747:SF3">
    <property type="entry name" value="PROTEIN LSD1"/>
    <property type="match status" value="1"/>
</dbReference>
<dbReference type="InterPro" id="IPR005735">
    <property type="entry name" value="Znf_LSD1"/>
</dbReference>
<protein>
    <recommendedName>
        <fullName evidence="4">Zinc finger LSD1-type domain-containing protein</fullName>
    </recommendedName>
</protein>
<dbReference type="EMBL" id="HBIS01008271">
    <property type="protein sequence ID" value="CAE0613167.1"/>
    <property type="molecule type" value="Transcribed_RNA"/>
</dbReference>
<dbReference type="NCBIfam" id="TIGR01053">
    <property type="entry name" value="LSD1"/>
    <property type="match status" value="3"/>
</dbReference>
<evidence type="ECO:0000313" key="5">
    <source>
        <dbReference type="EMBL" id="CAE0613167.1"/>
    </source>
</evidence>
<feature type="domain" description="Zinc finger LSD1-type" evidence="4">
    <location>
        <begin position="47"/>
        <end position="71"/>
    </location>
</feature>
<dbReference type="InterPro" id="IPR040319">
    <property type="entry name" value="LSD1-like"/>
</dbReference>
<feature type="compositionally biased region" description="Low complexity" evidence="3">
    <location>
        <begin position="156"/>
        <end position="176"/>
    </location>
</feature>
<dbReference type="GO" id="GO:0005634">
    <property type="term" value="C:nucleus"/>
    <property type="evidence" value="ECO:0007669"/>
    <property type="project" value="UniProtKB-SubCell"/>
</dbReference>
<dbReference type="Pfam" id="PF06943">
    <property type="entry name" value="zf-LSD1"/>
    <property type="match status" value="3"/>
</dbReference>
<feature type="domain" description="Zinc finger LSD1-type" evidence="4">
    <location>
        <begin position="85"/>
        <end position="108"/>
    </location>
</feature>
<keyword evidence="2" id="KW-0539">Nucleus</keyword>
<feature type="region of interest" description="Disordered" evidence="3">
    <location>
        <begin position="1"/>
        <end position="37"/>
    </location>
</feature>
<feature type="compositionally biased region" description="Polar residues" evidence="3">
    <location>
        <begin position="1"/>
        <end position="18"/>
    </location>
</feature>
<gene>
    <name evidence="5" type="ORF">PSAL00342_LOCUS7066</name>
</gene>
<reference evidence="5" key="1">
    <citation type="submission" date="2021-01" db="EMBL/GenBank/DDBJ databases">
        <authorList>
            <person name="Corre E."/>
            <person name="Pelletier E."/>
            <person name="Niang G."/>
            <person name="Scheremetjew M."/>
            <person name="Finn R."/>
            <person name="Kale V."/>
            <person name="Holt S."/>
            <person name="Cochrane G."/>
            <person name="Meng A."/>
            <person name="Brown T."/>
            <person name="Cohen L."/>
        </authorList>
    </citation>
    <scope>NUCLEOTIDE SEQUENCE</scope>
    <source>
        <strain evidence="5">CCMP1897</strain>
    </source>
</reference>
<accession>A0A7S3UHR9</accession>